<sequence>MISNQTIRWRNCVLTSRVWVSIRFLRGQQQRPAFVFAEFMNAAVGFPAQRQHDDQVQKPHITLHQDKPEPPPERLSS</sequence>
<protein>
    <submittedName>
        <fullName evidence="2">Uncharacterized protein</fullName>
    </submittedName>
</protein>
<evidence type="ECO:0000256" key="1">
    <source>
        <dbReference type="SAM" id="MobiDB-lite"/>
    </source>
</evidence>
<proteinExistence type="predicted"/>
<evidence type="ECO:0000313" key="3">
    <source>
        <dbReference type="Proteomes" id="UP000015106"/>
    </source>
</evidence>
<dbReference type="Proteomes" id="UP000015106">
    <property type="component" value="Chromosome 1"/>
</dbReference>
<reference evidence="2" key="3">
    <citation type="submission" date="2022-06" db="UniProtKB">
        <authorList>
            <consortium name="EnsemblPlants"/>
        </authorList>
    </citation>
    <scope>IDENTIFICATION</scope>
</reference>
<feature type="region of interest" description="Disordered" evidence="1">
    <location>
        <begin position="50"/>
        <end position="77"/>
    </location>
</feature>
<dbReference type="Gramene" id="TuG1812G0100001548.01.T02">
    <property type="protein sequence ID" value="TuG1812G0100001548.01.T02"/>
    <property type="gene ID" value="TuG1812G0100001548.01"/>
</dbReference>
<dbReference type="EnsemblPlants" id="TuG1812G0100001548.01.T02">
    <property type="protein sequence ID" value="TuG1812G0100001548.01.T02"/>
    <property type="gene ID" value="TuG1812G0100001548.01"/>
</dbReference>
<keyword evidence="3" id="KW-1185">Reference proteome</keyword>
<reference evidence="2" key="2">
    <citation type="submission" date="2018-03" db="EMBL/GenBank/DDBJ databases">
        <title>The Triticum urartu genome reveals the dynamic nature of wheat genome evolution.</title>
        <authorList>
            <person name="Ling H."/>
            <person name="Ma B."/>
            <person name="Shi X."/>
            <person name="Liu H."/>
            <person name="Dong L."/>
            <person name="Sun H."/>
            <person name="Cao Y."/>
            <person name="Gao Q."/>
            <person name="Zheng S."/>
            <person name="Li Y."/>
            <person name="Yu Y."/>
            <person name="Du H."/>
            <person name="Qi M."/>
            <person name="Li Y."/>
            <person name="Yu H."/>
            <person name="Cui Y."/>
            <person name="Wang N."/>
            <person name="Chen C."/>
            <person name="Wu H."/>
            <person name="Zhao Y."/>
            <person name="Zhang J."/>
            <person name="Li Y."/>
            <person name="Zhou W."/>
            <person name="Zhang B."/>
            <person name="Hu W."/>
            <person name="Eijk M."/>
            <person name="Tang J."/>
            <person name="Witsenboer H."/>
            <person name="Zhao S."/>
            <person name="Li Z."/>
            <person name="Zhang A."/>
            <person name="Wang D."/>
            <person name="Liang C."/>
        </authorList>
    </citation>
    <scope>NUCLEOTIDE SEQUENCE [LARGE SCALE GENOMIC DNA]</scope>
    <source>
        <strain evidence="2">cv. G1812</strain>
    </source>
</reference>
<accession>A0A8R7P5J0</accession>
<organism evidence="2 3">
    <name type="scientific">Triticum urartu</name>
    <name type="common">Red wild einkorn</name>
    <name type="synonym">Crithodium urartu</name>
    <dbReference type="NCBI Taxonomy" id="4572"/>
    <lineage>
        <taxon>Eukaryota</taxon>
        <taxon>Viridiplantae</taxon>
        <taxon>Streptophyta</taxon>
        <taxon>Embryophyta</taxon>
        <taxon>Tracheophyta</taxon>
        <taxon>Spermatophyta</taxon>
        <taxon>Magnoliopsida</taxon>
        <taxon>Liliopsida</taxon>
        <taxon>Poales</taxon>
        <taxon>Poaceae</taxon>
        <taxon>BOP clade</taxon>
        <taxon>Pooideae</taxon>
        <taxon>Triticodae</taxon>
        <taxon>Triticeae</taxon>
        <taxon>Triticinae</taxon>
        <taxon>Triticum</taxon>
    </lineage>
</organism>
<evidence type="ECO:0000313" key="2">
    <source>
        <dbReference type="EnsemblPlants" id="TuG1812G0100001548.01.T02"/>
    </source>
</evidence>
<dbReference type="AlphaFoldDB" id="A0A8R7P5J0"/>
<name>A0A8R7P5J0_TRIUA</name>
<reference evidence="3" key="1">
    <citation type="journal article" date="2013" name="Nature">
        <title>Draft genome of the wheat A-genome progenitor Triticum urartu.</title>
        <authorList>
            <person name="Ling H.Q."/>
            <person name="Zhao S."/>
            <person name="Liu D."/>
            <person name="Wang J."/>
            <person name="Sun H."/>
            <person name="Zhang C."/>
            <person name="Fan H."/>
            <person name="Li D."/>
            <person name="Dong L."/>
            <person name="Tao Y."/>
            <person name="Gao C."/>
            <person name="Wu H."/>
            <person name="Li Y."/>
            <person name="Cui Y."/>
            <person name="Guo X."/>
            <person name="Zheng S."/>
            <person name="Wang B."/>
            <person name="Yu K."/>
            <person name="Liang Q."/>
            <person name="Yang W."/>
            <person name="Lou X."/>
            <person name="Chen J."/>
            <person name="Feng M."/>
            <person name="Jian J."/>
            <person name="Zhang X."/>
            <person name="Luo G."/>
            <person name="Jiang Y."/>
            <person name="Liu J."/>
            <person name="Wang Z."/>
            <person name="Sha Y."/>
            <person name="Zhang B."/>
            <person name="Wu H."/>
            <person name="Tang D."/>
            <person name="Shen Q."/>
            <person name="Xue P."/>
            <person name="Zou S."/>
            <person name="Wang X."/>
            <person name="Liu X."/>
            <person name="Wang F."/>
            <person name="Yang Y."/>
            <person name="An X."/>
            <person name="Dong Z."/>
            <person name="Zhang K."/>
            <person name="Zhang X."/>
            <person name="Luo M.C."/>
            <person name="Dvorak J."/>
            <person name="Tong Y."/>
            <person name="Wang J."/>
            <person name="Yang H."/>
            <person name="Li Z."/>
            <person name="Wang D."/>
            <person name="Zhang A."/>
            <person name="Wang J."/>
        </authorList>
    </citation>
    <scope>NUCLEOTIDE SEQUENCE</scope>
    <source>
        <strain evidence="3">cv. G1812</strain>
    </source>
</reference>